<sequence>MYPNHCLINLSRWGKQTLMSNIARLSNDKKNHPVTTIHDNVTIILKIKFDHGETIANIHDFKTSWILFFEEKTSWILTRDLQLVQPSRIPQDIQRPCHQCTS</sequence>
<keyword evidence="3" id="KW-1185">Reference proteome</keyword>
<dbReference type="Proteomes" id="UP000002051">
    <property type="component" value="Chromosome 4"/>
</dbReference>
<name>G7JMK8_MEDTR</name>
<evidence type="ECO:0000313" key="2">
    <source>
        <dbReference type="EnsemblPlants" id="AES91068"/>
    </source>
</evidence>
<dbReference type="AlphaFoldDB" id="G7JMK8"/>
<dbReference type="PaxDb" id="3880-AES91068"/>
<gene>
    <name evidence="1" type="ordered locus">MTR_4g103880</name>
</gene>
<dbReference type="HOGENOM" id="CLU_2281609_0_0_1"/>
<accession>G7JMK8</accession>
<reference evidence="2" key="3">
    <citation type="submission" date="2015-04" db="UniProtKB">
        <authorList>
            <consortium name="EnsemblPlants"/>
        </authorList>
    </citation>
    <scope>IDENTIFICATION</scope>
    <source>
        <strain evidence="2">cv. Jemalong A17</strain>
    </source>
</reference>
<proteinExistence type="predicted"/>
<evidence type="ECO:0000313" key="3">
    <source>
        <dbReference type="Proteomes" id="UP000002051"/>
    </source>
</evidence>
<reference evidence="1 3" key="1">
    <citation type="journal article" date="2011" name="Nature">
        <title>The Medicago genome provides insight into the evolution of rhizobial symbioses.</title>
        <authorList>
            <person name="Young N.D."/>
            <person name="Debelle F."/>
            <person name="Oldroyd G.E."/>
            <person name="Geurts R."/>
            <person name="Cannon S.B."/>
            <person name="Udvardi M.K."/>
            <person name="Benedito V.A."/>
            <person name="Mayer K.F."/>
            <person name="Gouzy J."/>
            <person name="Schoof H."/>
            <person name="Van de Peer Y."/>
            <person name="Proost S."/>
            <person name="Cook D.R."/>
            <person name="Meyers B.C."/>
            <person name="Spannagl M."/>
            <person name="Cheung F."/>
            <person name="De Mita S."/>
            <person name="Krishnakumar V."/>
            <person name="Gundlach H."/>
            <person name="Zhou S."/>
            <person name="Mudge J."/>
            <person name="Bharti A.K."/>
            <person name="Murray J.D."/>
            <person name="Naoumkina M.A."/>
            <person name="Rosen B."/>
            <person name="Silverstein K.A."/>
            <person name="Tang H."/>
            <person name="Rombauts S."/>
            <person name="Zhao P.X."/>
            <person name="Zhou P."/>
            <person name="Barbe V."/>
            <person name="Bardou P."/>
            <person name="Bechner M."/>
            <person name="Bellec A."/>
            <person name="Berger A."/>
            <person name="Berges H."/>
            <person name="Bidwell S."/>
            <person name="Bisseling T."/>
            <person name="Choisne N."/>
            <person name="Couloux A."/>
            <person name="Denny R."/>
            <person name="Deshpande S."/>
            <person name="Dai X."/>
            <person name="Doyle J.J."/>
            <person name="Dudez A.M."/>
            <person name="Farmer A.D."/>
            <person name="Fouteau S."/>
            <person name="Franken C."/>
            <person name="Gibelin C."/>
            <person name="Gish J."/>
            <person name="Goldstein S."/>
            <person name="Gonzalez A.J."/>
            <person name="Green P.J."/>
            <person name="Hallab A."/>
            <person name="Hartog M."/>
            <person name="Hua A."/>
            <person name="Humphray S.J."/>
            <person name="Jeong D.H."/>
            <person name="Jing Y."/>
            <person name="Jocker A."/>
            <person name="Kenton S.M."/>
            <person name="Kim D.J."/>
            <person name="Klee K."/>
            <person name="Lai H."/>
            <person name="Lang C."/>
            <person name="Lin S."/>
            <person name="Macmil S.L."/>
            <person name="Magdelenat G."/>
            <person name="Matthews L."/>
            <person name="McCorrison J."/>
            <person name="Monaghan E.L."/>
            <person name="Mun J.H."/>
            <person name="Najar F.Z."/>
            <person name="Nicholson C."/>
            <person name="Noirot C."/>
            <person name="O'Bleness M."/>
            <person name="Paule C.R."/>
            <person name="Poulain J."/>
            <person name="Prion F."/>
            <person name="Qin B."/>
            <person name="Qu C."/>
            <person name="Retzel E.F."/>
            <person name="Riddle C."/>
            <person name="Sallet E."/>
            <person name="Samain S."/>
            <person name="Samson N."/>
            <person name="Sanders I."/>
            <person name="Saurat O."/>
            <person name="Scarpelli C."/>
            <person name="Schiex T."/>
            <person name="Segurens B."/>
            <person name="Severin A.J."/>
            <person name="Sherrier D.J."/>
            <person name="Shi R."/>
            <person name="Sims S."/>
            <person name="Singer S.R."/>
            <person name="Sinharoy S."/>
            <person name="Sterck L."/>
            <person name="Viollet A."/>
            <person name="Wang B.B."/>
            <person name="Wang K."/>
            <person name="Wang M."/>
            <person name="Wang X."/>
            <person name="Warfsmann J."/>
            <person name="Weissenbach J."/>
            <person name="White D.D."/>
            <person name="White J.D."/>
            <person name="Wiley G.B."/>
            <person name="Wincker P."/>
            <person name="Xing Y."/>
            <person name="Yang L."/>
            <person name="Yao Z."/>
            <person name="Ying F."/>
            <person name="Zhai J."/>
            <person name="Zhou L."/>
            <person name="Zuber A."/>
            <person name="Denarie J."/>
            <person name="Dixon R.A."/>
            <person name="May G.D."/>
            <person name="Schwartz D.C."/>
            <person name="Rogers J."/>
            <person name="Quetier F."/>
            <person name="Town C.D."/>
            <person name="Roe B.A."/>
        </authorList>
    </citation>
    <scope>NUCLEOTIDE SEQUENCE [LARGE SCALE GENOMIC DNA]</scope>
    <source>
        <strain evidence="1">A17</strain>
        <strain evidence="2 3">cv. Jemalong A17</strain>
    </source>
</reference>
<protein>
    <submittedName>
        <fullName evidence="1 2">Uncharacterized protein</fullName>
    </submittedName>
</protein>
<evidence type="ECO:0000313" key="1">
    <source>
        <dbReference type="EMBL" id="AES91068.1"/>
    </source>
</evidence>
<dbReference type="EMBL" id="CM001220">
    <property type="protein sequence ID" value="AES91068.1"/>
    <property type="molecule type" value="Genomic_DNA"/>
</dbReference>
<reference evidence="1 3" key="2">
    <citation type="journal article" date="2014" name="BMC Genomics">
        <title>An improved genome release (version Mt4.0) for the model legume Medicago truncatula.</title>
        <authorList>
            <person name="Tang H."/>
            <person name="Krishnakumar V."/>
            <person name="Bidwell S."/>
            <person name="Rosen B."/>
            <person name="Chan A."/>
            <person name="Zhou S."/>
            <person name="Gentzbittel L."/>
            <person name="Childs K.L."/>
            <person name="Yandell M."/>
            <person name="Gundlach H."/>
            <person name="Mayer K.F."/>
            <person name="Schwartz D.C."/>
            <person name="Town C.D."/>
        </authorList>
    </citation>
    <scope>GENOME REANNOTATION</scope>
    <source>
        <strain evidence="2 3">cv. Jemalong A17</strain>
    </source>
</reference>
<organism evidence="1 3">
    <name type="scientific">Medicago truncatula</name>
    <name type="common">Barrel medic</name>
    <name type="synonym">Medicago tribuloides</name>
    <dbReference type="NCBI Taxonomy" id="3880"/>
    <lineage>
        <taxon>Eukaryota</taxon>
        <taxon>Viridiplantae</taxon>
        <taxon>Streptophyta</taxon>
        <taxon>Embryophyta</taxon>
        <taxon>Tracheophyta</taxon>
        <taxon>Spermatophyta</taxon>
        <taxon>Magnoliopsida</taxon>
        <taxon>eudicotyledons</taxon>
        <taxon>Gunneridae</taxon>
        <taxon>Pentapetalae</taxon>
        <taxon>rosids</taxon>
        <taxon>fabids</taxon>
        <taxon>Fabales</taxon>
        <taxon>Fabaceae</taxon>
        <taxon>Papilionoideae</taxon>
        <taxon>50 kb inversion clade</taxon>
        <taxon>NPAAA clade</taxon>
        <taxon>Hologalegina</taxon>
        <taxon>IRL clade</taxon>
        <taxon>Trifolieae</taxon>
        <taxon>Medicago</taxon>
    </lineage>
</organism>
<dbReference type="EnsemblPlants" id="AES91068">
    <property type="protein sequence ID" value="AES91068"/>
    <property type="gene ID" value="MTR_4g103880"/>
</dbReference>